<feature type="region of interest" description="Disordered" evidence="4">
    <location>
        <begin position="292"/>
        <end position="313"/>
    </location>
</feature>
<evidence type="ECO:0000313" key="6">
    <source>
        <dbReference type="EMBL" id="MEH0098091.1"/>
    </source>
</evidence>
<proteinExistence type="predicted"/>
<evidence type="ECO:0000256" key="4">
    <source>
        <dbReference type="SAM" id="MobiDB-lite"/>
    </source>
</evidence>
<dbReference type="InterPro" id="IPR012334">
    <property type="entry name" value="Pectin_lyas_fold"/>
</dbReference>
<dbReference type="SUPFAM" id="SSF51126">
    <property type="entry name" value="Pectin lyase-like"/>
    <property type="match status" value="1"/>
</dbReference>
<keyword evidence="3" id="KW-0732">Signal</keyword>
<dbReference type="NCBIfam" id="TIGR01901">
    <property type="entry name" value="adhes_NPXG"/>
    <property type="match status" value="1"/>
</dbReference>
<feature type="compositionally biased region" description="Gly residues" evidence="4">
    <location>
        <begin position="292"/>
        <end position="304"/>
    </location>
</feature>
<evidence type="ECO:0000256" key="2">
    <source>
        <dbReference type="ARBA" id="ARBA00022525"/>
    </source>
</evidence>
<dbReference type="InterPro" id="IPR050909">
    <property type="entry name" value="Bact_Autotransporter_VF"/>
</dbReference>
<dbReference type="InterPro" id="IPR011493">
    <property type="entry name" value="GLUG"/>
</dbReference>
<dbReference type="InterPro" id="IPR011050">
    <property type="entry name" value="Pectin_lyase_fold/virulence"/>
</dbReference>
<comment type="subcellular location">
    <subcellularLocation>
        <location evidence="1">Secreted</location>
    </subcellularLocation>
</comment>
<dbReference type="PANTHER" id="PTHR12338">
    <property type="entry name" value="AUTOTRANSPORTER"/>
    <property type="match status" value="1"/>
</dbReference>
<comment type="caution">
    <text evidence="6">The sequence shown here is derived from an EMBL/GenBank/DDBJ whole genome shotgun (WGS) entry which is preliminary data.</text>
</comment>
<dbReference type="Gene3D" id="3.30.210.10">
    <property type="entry name" value="DNA polymerase, thumb domain"/>
    <property type="match status" value="2"/>
</dbReference>
<dbReference type="SMART" id="SM00912">
    <property type="entry name" value="Haemagg_act"/>
    <property type="match status" value="1"/>
</dbReference>
<reference evidence="6 7" key="1">
    <citation type="submission" date="2024-02" db="EMBL/GenBank/DDBJ databases">
        <title>A new putative Pannonibacter species isolated from two cases of bloodstream infections in paediatric patients.</title>
        <authorList>
            <person name="Castellana S."/>
            <person name="De Laurentiis V."/>
            <person name="Grassi M."/>
            <person name="De Leonardis F."/>
            <person name="Mosca A."/>
            <person name="De Carlo C."/>
            <person name="Sparapano E."/>
            <person name="Ronga L."/>
            <person name="Santacroce L."/>
            <person name="Chironna M."/>
            <person name="De Robertis A."/>
            <person name="Bianco A."/>
            <person name="Del Sambro L."/>
            <person name="Capozzi L."/>
            <person name="Parisi A."/>
        </authorList>
    </citation>
    <scope>NUCLEOTIDE SEQUENCE [LARGE SCALE GENOMIC DNA]</scope>
    <source>
        <strain evidence="6 7">Pt2</strain>
    </source>
</reference>
<sequence length="1534" mass="149890">MLPTGGQVASGSVAVGVSGPVMTVTQGSNQAIVNWGSFSIGQGNTVNFVQPDASSAILNRVTGATASTIAGALNANGQVYLINPNGITITPTGRVTAGGGFVASTLDMSDEDFLKRQYRFSGNGSSAKVSNEGVITIGRGGYAALIGGTVRNDGLIAVPMGKVGLGSGEQATLDLSGDGFLQVAVPTAEGAEGDGALVENSGQISAEGGTVVMKAATARHAARHAVNLSGSVEADSISGRDGEIVIGGGSGGKVTVSGKVAAKSSTGKGGKITVTGQQVALKGAQIDASGAKGGGTVKTGGDWQGKGTTQRAETTSIDAASIIRADATQSGNGGTVVVWSDDLTTFAGLISAQGAGTGTGGEAEVSGKAVLSYTGRTDLSGPGGFGNLLLDPYNVTISSGTASNSTGTTATGDDSVINVSTLVTALNSANVTITTGGAGSAGTQAGTITVADAVTWTSGSRLALSAYGDIIVNANLTGGTGSSIVLRADNSGTGTGTVTFGAGVTATASGGVSLYYNPSGNGNSTVNGTSYTAPVNYSANAGASTTITAYMLVNTVHDLQNMQNNLSGTYALGRDIDASSTAAWNNGEGFEPIGNGAGTFDGLFDGQGLTISGLTINRGSASNVGMFWRVGSVGTVRNTGFDGASVQADSFAGVVTGANSGTITNVHATGTVTVSGDVAGGLAGFSDGTISLSHASVAVTGNSYVGGLVGNNVSAFVTSSYATGAVSGASNTGGLVGYNDNGTVSGSYASGAVTGTGSNIGGLIGFNSTGGVVSTSYFDMQTTGQVNGVGNNASASGVTGRTTSQARLASNYPGWNFSTVWYQSTDMRPILRSQAAAVNADGVITISNLNQLALMATNLSGSYLLTRDLDASGTNAQGQTYNASGIWGAGGWVQVGTSFNRFYGAFDGGGHTISGLTFNRSSTANVGLFGYLGSGSAFRNARLTQASITGGNSAGILAGRSDNSTISDVSVEGNVSGGTAAGGLIGYSSGSVITRSAASGTVRGSGVRAGGLVGYNPSGTISDSYATANVSGNGAGVGGLVGSGGGTISNSYATGAVTNGSGSTGGLIGLSLATISNSYATGAVTGGTNTGGLVGEMTNGAISASFFNTETTGQTQGVGSNASASGVTGLTTAQMTSFATFDDAGWDIANAGGSSSVWRIYEGQTGPLLRSFLTAITINGTATGSKTYDGTAGSGSAGSLTYSLANYDASKILGTAVYTTSSANAGTYTNLLLSGLYSGQNGYDISYGAGSGSFTINKATLTVTAADASKTYDGLAYSGGNGVSYSGFVNNETVSVLGGTLSYTGTSQGAVNAGSYTLTASGLTSGNYDITYVAGTLTVGKAALTVTANDAVKTFDGLAYSGGNGVSYSGFVDNETASVLGGTLSYGGTSQGAVNVGSYTLTASGLTSGNYTIAYVNGTLTVQAAPAPVPVPLPPSGNPVTPVVSPPPVIPAVSTGSTPFFSLQTTLSNPLAPSLQAGGYSPQLIIYSAGPSGTGQGSQPGGAAGGSEITTEDLRISASFCALGPNVAVNCSTQ</sequence>
<dbReference type="Proteomes" id="UP001380822">
    <property type="component" value="Unassembled WGS sequence"/>
</dbReference>
<evidence type="ECO:0000259" key="5">
    <source>
        <dbReference type="SMART" id="SM00912"/>
    </source>
</evidence>
<evidence type="ECO:0000313" key="7">
    <source>
        <dbReference type="Proteomes" id="UP001380822"/>
    </source>
</evidence>
<accession>A0ABU7ZS93</accession>
<dbReference type="InterPro" id="IPR008638">
    <property type="entry name" value="FhaB/CdiA-like_TPS"/>
</dbReference>
<dbReference type="PANTHER" id="PTHR12338:SF8">
    <property type="entry name" value="HEME_HEMOPEXIN-BINDING PROTEIN"/>
    <property type="match status" value="1"/>
</dbReference>
<dbReference type="Pfam" id="PF05860">
    <property type="entry name" value="TPS"/>
    <property type="match status" value="1"/>
</dbReference>
<evidence type="ECO:0000256" key="1">
    <source>
        <dbReference type="ARBA" id="ARBA00004613"/>
    </source>
</evidence>
<dbReference type="Pfam" id="PF18676">
    <property type="entry name" value="MBG_2"/>
    <property type="match status" value="2"/>
</dbReference>
<dbReference type="Gene3D" id="2.160.20.110">
    <property type="match status" value="2"/>
</dbReference>
<organism evidence="6 7">
    <name type="scientific">Pannonibacter anstelovis</name>
    <dbReference type="NCBI Taxonomy" id="3121537"/>
    <lineage>
        <taxon>Bacteria</taxon>
        <taxon>Pseudomonadati</taxon>
        <taxon>Pseudomonadota</taxon>
        <taxon>Alphaproteobacteria</taxon>
        <taxon>Hyphomicrobiales</taxon>
        <taxon>Stappiaceae</taxon>
        <taxon>Pannonibacter</taxon>
    </lineage>
</organism>
<dbReference type="EMBL" id="JBAKBE010000011">
    <property type="protein sequence ID" value="MEH0098091.1"/>
    <property type="molecule type" value="Genomic_DNA"/>
</dbReference>
<keyword evidence="7" id="KW-1185">Reference proteome</keyword>
<dbReference type="InterPro" id="IPR037160">
    <property type="entry name" value="DNA_Pol_thumb_sf"/>
</dbReference>
<gene>
    <name evidence="6" type="ORF">V6L76_17645</name>
</gene>
<keyword evidence="2" id="KW-0964">Secreted</keyword>
<dbReference type="RefSeq" id="WP_334257567.1">
    <property type="nucleotide sequence ID" value="NZ_JBAKBE010000011.1"/>
</dbReference>
<feature type="domain" description="Filamentous haemagglutinin FhaB/tRNA nuclease CdiA-like TPS" evidence="5">
    <location>
        <begin position="2"/>
        <end position="112"/>
    </location>
</feature>
<evidence type="ECO:0000256" key="3">
    <source>
        <dbReference type="ARBA" id="ARBA00022729"/>
    </source>
</evidence>
<dbReference type="InterPro" id="IPR041286">
    <property type="entry name" value="MBG_2"/>
</dbReference>
<dbReference type="Pfam" id="PF07581">
    <property type="entry name" value="Glug"/>
    <property type="match status" value="1"/>
</dbReference>
<protein>
    <submittedName>
        <fullName evidence="6">MBG domain-containing protein</fullName>
    </submittedName>
</protein>
<dbReference type="Gene3D" id="2.160.20.10">
    <property type="entry name" value="Single-stranded right-handed beta-helix, Pectin lyase-like"/>
    <property type="match status" value="1"/>
</dbReference>
<name>A0ABU7ZS93_9HYPH</name>